<accession>A0A2N5C7I0</accession>
<keyword evidence="8 14" id="KW-0675">Receptor</keyword>
<dbReference type="AlphaFoldDB" id="A0A2N5C7I0"/>
<dbReference type="NCBIfam" id="TIGR01783">
    <property type="entry name" value="TonB-siderophor"/>
    <property type="match status" value="1"/>
</dbReference>
<dbReference type="Proteomes" id="UP000234341">
    <property type="component" value="Unassembled WGS sequence"/>
</dbReference>
<evidence type="ECO:0000313" key="15">
    <source>
        <dbReference type="Proteomes" id="UP000234341"/>
    </source>
</evidence>
<gene>
    <name evidence="14" type="ORF">CYJ10_23965</name>
</gene>
<dbReference type="InterPro" id="IPR039426">
    <property type="entry name" value="TonB-dep_rcpt-like"/>
</dbReference>
<keyword evidence="7 10" id="KW-0472">Membrane</keyword>
<dbReference type="SUPFAM" id="SSF56935">
    <property type="entry name" value="Porins"/>
    <property type="match status" value="1"/>
</dbReference>
<keyword evidence="4 10" id="KW-1134">Transmembrane beta strand</keyword>
<protein>
    <submittedName>
        <fullName evidence="14">TonB-dependent siderophore receptor</fullName>
    </submittedName>
</protein>
<dbReference type="InterPro" id="IPR037066">
    <property type="entry name" value="Plug_dom_sf"/>
</dbReference>
<dbReference type="Gene3D" id="2.40.170.20">
    <property type="entry name" value="TonB-dependent receptor, beta-barrel domain"/>
    <property type="match status" value="1"/>
</dbReference>
<evidence type="ECO:0000256" key="4">
    <source>
        <dbReference type="ARBA" id="ARBA00022452"/>
    </source>
</evidence>
<name>A0A2N5C7I0_9BURK</name>
<dbReference type="RefSeq" id="WP_101683937.1">
    <property type="nucleotide sequence ID" value="NZ_PJRP01000013.1"/>
</dbReference>
<feature type="domain" description="TonB-dependent receptor plug" evidence="13">
    <location>
        <begin position="98"/>
        <end position="198"/>
    </location>
</feature>
<dbReference type="GO" id="GO:0038023">
    <property type="term" value="F:signaling receptor activity"/>
    <property type="evidence" value="ECO:0007669"/>
    <property type="project" value="InterPro"/>
</dbReference>
<evidence type="ECO:0000256" key="5">
    <source>
        <dbReference type="ARBA" id="ARBA00022692"/>
    </source>
</evidence>
<proteinExistence type="inferred from homology"/>
<evidence type="ECO:0000313" key="14">
    <source>
        <dbReference type="EMBL" id="PLP98176.1"/>
    </source>
</evidence>
<reference evidence="14 15" key="1">
    <citation type="submission" date="2017-12" db="EMBL/GenBank/DDBJ databases">
        <title>Genome sequence of the active heterotrophic nitrifier-denitrifier, Cupriavidus pauculus UM1.</title>
        <authorList>
            <person name="Putonti C."/>
            <person name="Castignetti D."/>
        </authorList>
    </citation>
    <scope>NUCLEOTIDE SEQUENCE [LARGE SCALE GENOMIC DNA]</scope>
    <source>
        <strain evidence="14 15">UM1</strain>
    </source>
</reference>
<evidence type="ECO:0000256" key="10">
    <source>
        <dbReference type="PROSITE-ProRule" id="PRU01360"/>
    </source>
</evidence>
<evidence type="ECO:0000256" key="9">
    <source>
        <dbReference type="ARBA" id="ARBA00023237"/>
    </source>
</evidence>
<dbReference type="STRING" id="82633.GCA_000974605_05412"/>
<evidence type="ECO:0000256" key="11">
    <source>
        <dbReference type="RuleBase" id="RU003357"/>
    </source>
</evidence>
<dbReference type="InterPro" id="IPR036942">
    <property type="entry name" value="Beta-barrel_TonB_sf"/>
</dbReference>
<dbReference type="CDD" id="cd01347">
    <property type="entry name" value="ligand_gated_channel"/>
    <property type="match status" value="1"/>
</dbReference>
<keyword evidence="5 10" id="KW-0812">Transmembrane</keyword>
<evidence type="ECO:0000256" key="3">
    <source>
        <dbReference type="ARBA" id="ARBA00022448"/>
    </source>
</evidence>
<comment type="subcellular location">
    <subcellularLocation>
        <location evidence="1 10">Cell outer membrane</location>
        <topology evidence="1 10">Multi-pass membrane protein</topology>
    </subcellularLocation>
</comment>
<evidence type="ECO:0000259" key="12">
    <source>
        <dbReference type="Pfam" id="PF00593"/>
    </source>
</evidence>
<dbReference type="InterPro" id="IPR000531">
    <property type="entry name" value="Beta-barrel_TonB"/>
</dbReference>
<sequence length="738" mass="81418">MSLHRPSNGRASLRARVSVRSSLPATVLSPVAVAVLGLTLSLSAHGQTPTQAQQTQPQQASAGATATLPAATAVADRSGEAVKVERVSSGALGDRKAVDTPFSVNAVSSDEIQQRMAQTANDVFKYDAAVQVLGDNARTENSYFSVRGIRVDMLNGTKVDGQNFVTWDADIPLEPFEQVELLKGLSGFMYGFGSPGGIINYVTKRSTDTPLREVTIGYQTNNVWSEKVDVGGRFGNDDRFGYRINAVNEDGNTSEQGVHVRRQTFSLATDFRVTPDLTWNADIMYWKRKSQGTIFGLSFGTDTIPAASSVARNLAQPWSSHETDTLTVGTGVDYRINSDWKTSFKYRFARQNRLNADSFLFVTDDAGNYSDTNYRWKTAYYYQAYDAMVQGKFETGGLKHEIVAGLGYLSQVRELDNGLGGNGIFMGMNNLYNPIALDEQPGVGKDYIPYRDYRIQQKSVYLSDTVQITPRLSVLVGVRYNMFSQDNYSPDAVRTSRYSANPITPTAAVMFKTDDFSTAYVSYVESLEQGGSAGPTAANSGETFGPLKSRQYEVGFKTDRDKWGANVALFRVDKGYEYTNTSNYFVQNGKQQFTGLDTSGWWRVARDVRLMGGVLWLHTKTADVDDPVVNGNRVFATPNYIVTGRVEYDTPFVPGLTLWTGAKVTGSMFVNSANTQQIPSYTTADIGARYTTRVAGKQVTVRAVLNNVFNRRYWTTTYDGFVLPAATRTFLMNASLQF</sequence>
<evidence type="ECO:0000259" key="13">
    <source>
        <dbReference type="Pfam" id="PF07715"/>
    </source>
</evidence>
<keyword evidence="3 10" id="KW-0813">Transport</keyword>
<dbReference type="GO" id="GO:0015891">
    <property type="term" value="P:siderophore transport"/>
    <property type="evidence" value="ECO:0007669"/>
    <property type="project" value="InterPro"/>
</dbReference>
<dbReference type="EMBL" id="PJRP01000013">
    <property type="protein sequence ID" value="PLP98176.1"/>
    <property type="molecule type" value="Genomic_DNA"/>
</dbReference>
<dbReference type="OrthoDB" id="8732650at2"/>
<dbReference type="PANTHER" id="PTHR32552">
    <property type="entry name" value="FERRICHROME IRON RECEPTOR-RELATED"/>
    <property type="match status" value="1"/>
</dbReference>
<dbReference type="Pfam" id="PF00593">
    <property type="entry name" value="TonB_dep_Rec_b-barrel"/>
    <property type="match status" value="1"/>
</dbReference>
<evidence type="ECO:0000256" key="1">
    <source>
        <dbReference type="ARBA" id="ARBA00004571"/>
    </source>
</evidence>
<dbReference type="InterPro" id="IPR012910">
    <property type="entry name" value="Plug_dom"/>
</dbReference>
<evidence type="ECO:0000256" key="7">
    <source>
        <dbReference type="ARBA" id="ARBA00023136"/>
    </source>
</evidence>
<evidence type="ECO:0000256" key="6">
    <source>
        <dbReference type="ARBA" id="ARBA00023077"/>
    </source>
</evidence>
<keyword evidence="6 11" id="KW-0798">TonB box</keyword>
<evidence type="ECO:0000256" key="8">
    <source>
        <dbReference type="ARBA" id="ARBA00023170"/>
    </source>
</evidence>
<organism evidence="14 15">
    <name type="scientific">Cupriavidus pauculus</name>
    <dbReference type="NCBI Taxonomy" id="82633"/>
    <lineage>
        <taxon>Bacteria</taxon>
        <taxon>Pseudomonadati</taxon>
        <taxon>Pseudomonadota</taxon>
        <taxon>Betaproteobacteria</taxon>
        <taxon>Burkholderiales</taxon>
        <taxon>Burkholderiaceae</taxon>
        <taxon>Cupriavidus</taxon>
    </lineage>
</organism>
<dbReference type="PANTHER" id="PTHR32552:SF82">
    <property type="entry name" value="FCUA PROTEIN"/>
    <property type="match status" value="1"/>
</dbReference>
<dbReference type="GO" id="GO:0015344">
    <property type="term" value="F:siderophore uptake transmembrane transporter activity"/>
    <property type="evidence" value="ECO:0007669"/>
    <property type="project" value="TreeGrafter"/>
</dbReference>
<feature type="domain" description="TonB-dependent receptor-like beta-barrel" evidence="12">
    <location>
        <begin position="282"/>
        <end position="708"/>
    </location>
</feature>
<evidence type="ECO:0000256" key="2">
    <source>
        <dbReference type="ARBA" id="ARBA00009810"/>
    </source>
</evidence>
<dbReference type="GO" id="GO:0009279">
    <property type="term" value="C:cell outer membrane"/>
    <property type="evidence" value="ECO:0007669"/>
    <property type="project" value="UniProtKB-SubCell"/>
</dbReference>
<keyword evidence="9 10" id="KW-0998">Cell outer membrane</keyword>
<dbReference type="Gene3D" id="2.170.130.10">
    <property type="entry name" value="TonB-dependent receptor, plug domain"/>
    <property type="match status" value="1"/>
</dbReference>
<dbReference type="Pfam" id="PF07715">
    <property type="entry name" value="Plug"/>
    <property type="match status" value="1"/>
</dbReference>
<dbReference type="InterPro" id="IPR010105">
    <property type="entry name" value="TonB_sidphr_rcpt"/>
</dbReference>
<comment type="caution">
    <text evidence="14">The sequence shown here is derived from an EMBL/GenBank/DDBJ whole genome shotgun (WGS) entry which is preliminary data.</text>
</comment>
<dbReference type="PROSITE" id="PS52016">
    <property type="entry name" value="TONB_DEPENDENT_REC_3"/>
    <property type="match status" value="1"/>
</dbReference>
<comment type="similarity">
    <text evidence="2 10 11">Belongs to the TonB-dependent receptor family.</text>
</comment>